<dbReference type="AlphaFoldDB" id="A0A6F9DHW6"/>
<reference evidence="1" key="1">
    <citation type="submission" date="2020-04" db="EMBL/GenBank/DDBJ databases">
        <authorList>
            <person name="Neveu A P."/>
        </authorList>
    </citation>
    <scope>NUCLEOTIDE SEQUENCE</scope>
    <source>
        <tissue evidence="1">Whole embryo</tissue>
    </source>
</reference>
<dbReference type="EMBL" id="LR786877">
    <property type="protein sequence ID" value="CAB3262739.1"/>
    <property type="molecule type" value="mRNA"/>
</dbReference>
<accession>A0A6F9DHW6</accession>
<proteinExistence type="evidence at transcript level"/>
<gene>
    <name evidence="1" type="primary">LOC100182562-001</name>
</gene>
<organism evidence="1">
    <name type="scientific">Phallusia mammillata</name>
    <dbReference type="NCBI Taxonomy" id="59560"/>
    <lineage>
        <taxon>Eukaryota</taxon>
        <taxon>Metazoa</taxon>
        <taxon>Chordata</taxon>
        <taxon>Tunicata</taxon>
        <taxon>Ascidiacea</taxon>
        <taxon>Phlebobranchia</taxon>
        <taxon>Ascidiidae</taxon>
        <taxon>Phallusia</taxon>
    </lineage>
</organism>
<evidence type="ECO:0000313" key="1">
    <source>
        <dbReference type="EMBL" id="CAB3262739.1"/>
    </source>
</evidence>
<sequence length="204" mass="23193">MAEVFELFASTAPVNLKKIVLVVFESAVVQNFVNAIKNQVAGSYQQQPQVNLTDILKDHKTKMNKHLETIDVLLTADQKTNIQKAEKDIQAHMNSLKCEIKDDIIGKMDDDAILDIVKKAIEYKAVIVFDKTKVTVDDPLLSVTETAHQGHSNFRDYIYCYLADLREGLQLKKTCIWQYRDNGNIITIPPAKSLKLEKQLEVFN</sequence>
<name>A0A6F9DHW6_9ASCI</name>
<protein>
    <submittedName>
        <fullName evidence="1">Uncharacterized protein LOC100182562</fullName>
    </submittedName>
</protein>